<accession>A0A0B7BNN4</accession>
<feature type="compositionally biased region" description="Acidic residues" evidence="1">
    <location>
        <begin position="1"/>
        <end position="12"/>
    </location>
</feature>
<protein>
    <submittedName>
        <fullName evidence="2">Uncharacterized protein</fullName>
    </submittedName>
</protein>
<dbReference type="EMBL" id="HACG01046917">
    <property type="protein sequence ID" value="CEK93782.1"/>
    <property type="molecule type" value="Transcribed_RNA"/>
</dbReference>
<proteinExistence type="predicted"/>
<gene>
    <name evidence="2" type="primary">ORF197209</name>
    <name evidence="3" type="synonym">ORF197218</name>
    <name evidence="4" type="synonym">ORF197232</name>
    <name evidence="5" type="synonym">ORF197246</name>
    <name evidence="6" type="synonym">ORF197253</name>
</gene>
<evidence type="ECO:0000313" key="6">
    <source>
        <dbReference type="EMBL" id="CEK93785.1"/>
    </source>
</evidence>
<feature type="compositionally biased region" description="Polar residues" evidence="1">
    <location>
        <begin position="22"/>
        <end position="32"/>
    </location>
</feature>
<dbReference type="EMBL" id="HACG01046916">
    <property type="protein sequence ID" value="CEK93781.1"/>
    <property type="molecule type" value="Transcribed_RNA"/>
</dbReference>
<dbReference type="EMBL" id="HACG01046920">
    <property type="protein sequence ID" value="CEK93785.1"/>
    <property type="molecule type" value="Transcribed_RNA"/>
</dbReference>
<reference evidence="2" key="1">
    <citation type="submission" date="2014-12" db="EMBL/GenBank/DDBJ databases">
        <title>Insight into the proteome of Arion vulgaris.</title>
        <authorList>
            <person name="Aradska J."/>
            <person name="Bulat T."/>
            <person name="Smidak R."/>
            <person name="Sarate P."/>
            <person name="Gangsoo J."/>
            <person name="Sialana F."/>
            <person name="Bilban M."/>
            <person name="Lubec G."/>
        </authorList>
    </citation>
    <scope>NUCLEOTIDE SEQUENCE</scope>
    <source>
        <tissue evidence="2">Skin</tissue>
    </source>
</reference>
<feature type="region of interest" description="Disordered" evidence="1">
    <location>
        <begin position="1"/>
        <end position="32"/>
    </location>
</feature>
<evidence type="ECO:0000313" key="2">
    <source>
        <dbReference type="EMBL" id="CEK93780.1"/>
    </source>
</evidence>
<sequence length="54" mass="5571">MACNSNEDDVSDSDVSNFSECSKGSSASNASCHSNVEVGLSQLSECDEDGVLPI</sequence>
<dbReference type="AlphaFoldDB" id="A0A0B7BNN4"/>
<name>A0A0B7BNN4_9EUPU</name>
<evidence type="ECO:0000256" key="1">
    <source>
        <dbReference type="SAM" id="MobiDB-lite"/>
    </source>
</evidence>
<dbReference type="EMBL" id="HACG01046915">
    <property type="protein sequence ID" value="CEK93780.1"/>
    <property type="molecule type" value="Transcribed_RNA"/>
</dbReference>
<evidence type="ECO:0000313" key="3">
    <source>
        <dbReference type="EMBL" id="CEK93781.1"/>
    </source>
</evidence>
<dbReference type="EMBL" id="HACG01046919">
    <property type="protein sequence ID" value="CEK93784.1"/>
    <property type="molecule type" value="Transcribed_RNA"/>
</dbReference>
<evidence type="ECO:0000313" key="5">
    <source>
        <dbReference type="EMBL" id="CEK93784.1"/>
    </source>
</evidence>
<organism evidence="2">
    <name type="scientific">Arion vulgaris</name>
    <dbReference type="NCBI Taxonomy" id="1028688"/>
    <lineage>
        <taxon>Eukaryota</taxon>
        <taxon>Metazoa</taxon>
        <taxon>Spiralia</taxon>
        <taxon>Lophotrochozoa</taxon>
        <taxon>Mollusca</taxon>
        <taxon>Gastropoda</taxon>
        <taxon>Heterobranchia</taxon>
        <taxon>Euthyneura</taxon>
        <taxon>Panpulmonata</taxon>
        <taxon>Eupulmonata</taxon>
        <taxon>Stylommatophora</taxon>
        <taxon>Helicina</taxon>
        <taxon>Arionoidea</taxon>
        <taxon>Arionidae</taxon>
        <taxon>Arion</taxon>
    </lineage>
</organism>
<evidence type="ECO:0000313" key="4">
    <source>
        <dbReference type="EMBL" id="CEK93782.1"/>
    </source>
</evidence>